<dbReference type="InterPro" id="IPR011611">
    <property type="entry name" value="PfkB_dom"/>
</dbReference>
<dbReference type="Pfam" id="PF00294">
    <property type="entry name" value="PfkB"/>
    <property type="match status" value="1"/>
</dbReference>
<dbReference type="PROSITE" id="PS00584">
    <property type="entry name" value="PFKB_KINASES_2"/>
    <property type="match status" value="1"/>
</dbReference>
<keyword evidence="7" id="KW-0423">Lactose metabolism</keyword>
<dbReference type="EMBL" id="JDRX01000001">
    <property type="protein sequence ID" value="KGN03568.1"/>
    <property type="molecule type" value="Genomic_DNA"/>
</dbReference>
<dbReference type="NCBIfam" id="TIGR03828">
    <property type="entry name" value="pfkB"/>
    <property type="match status" value="1"/>
</dbReference>
<name>A0AA88ZRI6_CLONO</name>
<gene>
    <name evidence="10" type="ORF">Z969_00985</name>
</gene>
<dbReference type="PANTHER" id="PTHR46566:SF1">
    <property type="entry name" value="1-PHOSPHOFRUCTOKINASE"/>
    <property type="match status" value="1"/>
</dbReference>
<comment type="pathway">
    <text evidence="7">Carbohydrate metabolism; D-tagatose 6-phosphate degradation; D-glyceraldehyde 3-phosphate and glycerone phosphate from D-tagatose 6-phosphate: step 1/2.</text>
</comment>
<evidence type="ECO:0000256" key="8">
    <source>
        <dbReference type="RuleBase" id="RU369061"/>
    </source>
</evidence>
<evidence type="ECO:0000256" key="6">
    <source>
        <dbReference type="ARBA" id="ARBA00047745"/>
    </source>
</evidence>
<dbReference type="GO" id="GO:0008662">
    <property type="term" value="F:1-phosphofructokinase activity"/>
    <property type="evidence" value="ECO:0007669"/>
    <property type="project" value="UniProtKB-UniRule"/>
</dbReference>
<dbReference type="Proteomes" id="UP000030016">
    <property type="component" value="Unassembled WGS sequence"/>
</dbReference>
<protein>
    <recommendedName>
        <fullName evidence="7">Tagatose-6-phosphate kinase</fullName>
        <ecNumber evidence="7">2.7.1.144</ecNumber>
    </recommendedName>
</protein>
<dbReference type="PANTHER" id="PTHR46566">
    <property type="entry name" value="1-PHOSPHOFRUCTOKINASE-RELATED"/>
    <property type="match status" value="1"/>
</dbReference>
<comment type="catalytic activity">
    <reaction evidence="6 8">
        <text>beta-D-fructose 1-phosphate + ATP = beta-D-fructose 1,6-bisphosphate + ADP + H(+)</text>
        <dbReference type="Rhea" id="RHEA:14213"/>
        <dbReference type="ChEBI" id="CHEBI:15378"/>
        <dbReference type="ChEBI" id="CHEBI:30616"/>
        <dbReference type="ChEBI" id="CHEBI:32966"/>
        <dbReference type="ChEBI" id="CHEBI:138881"/>
        <dbReference type="ChEBI" id="CHEBI:456216"/>
        <dbReference type="EC" id="2.7.1.56"/>
    </reaction>
</comment>
<evidence type="ECO:0000256" key="4">
    <source>
        <dbReference type="ARBA" id="ARBA00022777"/>
    </source>
</evidence>
<dbReference type="CDD" id="cd01164">
    <property type="entry name" value="FruK_PfkB_like"/>
    <property type="match status" value="1"/>
</dbReference>
<dbReference type="GO" id="GO:0005829">
    <property type="term" value="C:cytosol"/>
    <property type="evidence" value="ECO:0007669"/>
    <property type="project" value="TreeGrafter"/>
</dbReference>
<dbReference type="InterPro" id="IPR002173">
    <property type="entry name" value="Carboh/pur_kinase_PfkB_CS"/>
</dbReference>
<keyword evidence="5 7" id="KW-0067">ATP-binding</keyword>
<dbReference type="GO" id="GO:0044281">
    <property type="term" value="P:small molecule metabolic process"/>
    <property type="evidence" value="ECO:0007669"/>
    <property type="project" value="UniProtKB-ARBA"/>
</dbReference>
<evidence type="ECO:0000256" key="5">
    <source>
        <dbReference type="ARBA" id="ARBA00022840"/>
    </source>
</evidence>
<comment type="caution">
    <text evidence="10">The sequence shown here is derived from an EMBL/GenBank/DDBJ whole genome shotgun (WGS) entry which is preliminary data.</text>
</comment>
<dbReference type="GO" id="GO:0009024">
    <property type="term" value="F:tagatose-6-phosphate kinase activity"/>
    <property type="evidence" value="ECO:0007669"/>
    <property type="project" value="UniProtKB-EC"/>
</dbReference>
<comment type="function">
    <text evidence="8">Catalyzes the ATP-dependent phosphorylation of fructose-l-phosphate to fructose-l,6-bisphosphate.</text>
</comment>
<dbReference type="SUPFAM" id="SSF53613">
    <property type="entry name" value="Ribokinase-like"/>
    <property type="match status" value="1"/>
</dbReference>
<proteinExistence type="inferred from homology"/>
<evidence type="ECO:0000313" key="11">
    <source>
        <dbReference type="Proteomes" id="UP000030016"/>
    </source>
</evidence>
<comment type="catalytic activity">
    <reaction evidence="7">
        <text>D-tagatofuranose 6-phosphate + ATP = D-tagatofuranose 1,6-bisphosphate + ADP + H(+)</text>
        <dbReference type="Rhea" id="RHEA:12420"/>
        <dbReference type="ChEBI" id="CHEBI:15378"/>
        <dbReference type="ChEBI" id="CHEBI:30616"/>
        <dbReference type="ChEBI" id="CHEBI:58694"/>
        <dbReference type="ChEBI" id="CHEBI:58695"/>
        <dbReference type="ChEBI" id="CHEBI:456216"/>
        <dbReference type="EC" id="2.7.1.144"/>
    </reaction>
</comment>
<dbReference type="PIRSF" id="PIRSF000535">
    <property type="entry name" value="1PFK/6PFK/LacC"/>
    <property type="match status" value="1"/>
</dbReference>
<accession>A0AA88ZRI6</accession>
<keyword evidence="2 7" id="KW-0808">Transferase</keyword>
<dbReference type="FunFam" id="3.40.1190.20:FF:000001">
    <property type="entry name" value="Phosphofructokinase"/>
    <property type="match status" value="1"/>
</dbReference>
<evidence type="ECO:0000313" key="10">
    <source>
        <dbReference type="EMBL" id="KGN03568.1"/>
    </source>
</evidence>
<dbReference type="RefSeq" id="WP_039248106.1">
    <property type="nucleotide sequence ID" value="NZ_JDRX01000001.1"/>
</dbReference>
<evidence type="ECO:0000256" key="3">
    <source>
        <dbReference type="ARBA" id="ARBA00022741"/>
    </source>
</evidence>
<evidence type="ECO:0000256" key="2">
    <source>
        <dbReference type="ARBA" id="ARBA00022679"/>
    </source>
</evidence>
<keyword evidence="4 8" id="KW-0418">Kinase</keyword>
<keyword evidence="3 7" id="KW-0547">Nucleotide-binding</keyword>
<dbReference type="InterPro" id="IPR017583">
    <property type="entry name" value="Tagatose/fructose_Pkinase"/>
</dbReference>
<dbReference type="AlphaFoldDB" id="A0AA88ZRI6"/>
<evidence type="ECO:0000259" key="9">
    <source>
        <dbReference type="Pfam" id="PF00294"/>
    </source>
</evidence>
<comment type="similarity">
    <text evidence="7">Belongs to the carbohydrate kinase PfkB family. LacC subfamily.</text>
</comment>
<sequence>MIYTVTFNPSLDYIVRVDEFKIGEVNRTSGEEIYPGGKGINVSIVLNNLGVKSVALGFVSGFTGEEIEKRVKECGVNSNFIKLKNGNSRINVKLKSSVESEINAQGPKIEKEDLNEFFYKLQGVQEDDFLVLSGSIPNTVPENIYEDIMKKLKDKHIKVIVDATSNLLLNVLKYKPFLIKPNHHELGELFNTTIKTDEDIIYYGKKLQSMGAENVVISMAEKGAIFISSSGEVIKSEAPKGVLKNSVGAGDSMVAGFIFGYLKNKDFMEAFKFGVTTGSATAFSKGLATKGQVEILLKQKIIAKRIE</sequence>
<dbReference type="Gene3D" id="3.40.1190.20">
    <property type="match status" value="1"/>
</dbReference>
<dbReference type="GO" id="GO:0005988">
    <property type="term" value="P:lactose metabolic process"/>
    <property type="evidence" value="ECO:0007669"/>
    <property type="project" value="UniProtKB-KW"/>
</dbReference>
<dbReference type="GO" id="GO:0005524">
    <property type="term" value="F:ATP binding"/>
    <property type="evidence" value="ECO:0007669"/>
    <property type="project" value="UniProtKB-UniRule"/>
</dbReference>
<evidence type="ECO:0000256" key="1">
    <source>
        <dbReference type="ARBA" id="ARBA00005380"/>
    </source>
</evidence>
<dbReference type="InterPro" id="IPR022463">
    <property type="entry name" value="1-PFruKinase"/>
</dbReference>
<dbReference type="GO" id="GO:0016052">
    <property type="term" value="P:carbohydrate catabolic process"/>
    <property type="evidence" value="ECO:0007669"/>
    <property type="project" value="UniProtKB-ARBA"/>
</dbReference>
<organism evidence="10 11">
    <name type="scientific">Clostridium novyi A str. 4570</name>
    <dbReference type="NCBI Taxonomy" id="1444290"/>
    <lineage>
        <taxon>Bacteria</taxon>
        <taxon>Bacillati</taxon>
        <taxon>Bacillota</taxon>
        <taxon>Clostridia</taxon>
        <taxon>Eubacteriales</taxon>
        <taxon>Clostridiaceae</taxon>
        <taxon>Clostridium</taxon>
    </lineage>
</organism>
<dbReference type="InterPro" id="IPR029056">
    <property type="entry name" value="Ribokinase-like"/>
</dbReference>
<feature type="domain" description="Carbohydrate kinase PfkB" evidence="9">
    <location>
        <begin position="12"/>
        <end position="289"/>
    </location>
</feature>
<dbReference type="NCBIfam" id="TIGR03168">
    <property type="entry name" value="1-PFK"/>
    <property type="match status" value="1"/>
</dbReference>
<dbReference type="EC" id="2.7.1.144" evidence="7"/>
<comment type="similarity">
    <text evidence="1">Belongs to the carbohydrate kinase pfkB family.</text>
</comment>
<evidence type="ECO:0000256" key="7">
    <source>
        <dbReference type="PIRNR" id="PIRNR000535"/>
    </source>
</evidence>
<reference evidence="10 11" key="1">
    <citation type="submission" date="2014-01" db="EMBL/GenBank/DDBJ databases">
        <title>Plasmidome dynamics in the species complex Clostridium novyi sensu lato converts strains of independent lineages into distinctly different pathogens.</title>
        <authorList>
            <person name="Skarin H."/>
            <person name="Segerman B."/>
        </authorList>
    </citation>
    <scope>NUCLEOTIDE SEQUENCE [LARGE SCALE GENOMIC DNA]</scope>
    <source>
        <strain evidence="10 11">4570</strain>
    </source>
</reference>